<evidence type="ECO:0000313" key="1">
    <source>
        <dbReference type="EMBL" id="KAG4425999.1"/>
    </source>
</evidence>
<comment type="caution">
    <text evidence="1">The sequence shown here is derived from an EMBL/GenBank/DDBJ whole genome shotgun (WGS) entry which is preliminary data.</text>
</comment>
<accession>A0A8H7WJF6</accession>
<protein>
    <submittedName>
        <fullName evidence="1">Uncharacterized protein</fullName>
    </submittedName>
</protein>
<organism evidence="1 2">
    <name type="scientific">Cadophora malorum</name>
    <dbReference type="NCBI Taxonomy" id="108018"/>
    <lineage>
        <taxon>Eukaryota</taxon>
        <taxon>Fungi</taxon>
        <taxon>Dikarya</taxon>
        <taxon>Ascomycota</taxon>
        <taxon>Pezizomycotina</taxon>
        <taxon>Leotiomycetes</taxon>
        <taxon>Helotiales</taxon>
        <taxon>Ploettnerulaceae</taxon>
        <taxon>Cadophora</taxon>
    </lineage>
</organism>
<dbReference type="EMBL" id="JAFJYH010000006">
    <property type="protein sequence ID" value="KAG4425999.1"/>
    <property type="molecule type" value="Genomic_DNA"/>
</dbReference>
<keyword evidence="2" id="KW-1185">Reference proteome</keyword>
<proteinExistence type="predicted"/>
<evidence type="ECO:0000313" key="2">
    <source>
        <dbReference type="Proteomes" id="UP000664132"/>
    </source>
</evidence>
<name>A0A8H7WJF6_9HELO</name>
<dbReference type="AlphaFoldDB" id="A0A8H7WJF6"/>
<gene>
    <name evidence="1" type="ORF">IFR04_000943</name>
</gene>
<dbReference type="Proteomes" id="UP000664132">
    <property type="component" value="Unassembled WGS sequence"/>
</dbReference>
<reference evidence="1" key="1">
    <citation type="submission" date="2021-02" db="EMBL/GenBank/DDBJ databases">
        <title>Genome sequence Cadophora malorum strain M34.</title>
        <authorList>
            <person name="Stefanovic E."/>
            <person name="Vu D."/>
            <person name="Scully C."/>
            <person name="Dijksterhuis J."/>
            <person name="Roader J."/>
            <person name="Houbraken J."/>
        </authorList>
    </citation>
    <scope>NUCLEOTIDE SEQUENCE</scope>
    <source>
        <strain evidence="1">M34</strain>
    </source>
</reference>
<sequence>MGRLMTRWTFFARFSKGRPAATASIADVKKSSIEAEKLPEVNSISNTLMAPNTVEAPVPTKKCVPTSELSVAPACSSIDTPAKSYEDSAISTASEPASAAEPYDFYGNYCCDCEMDCGLGGCTAFDGMS</sequence>